<dbReference type="AlphaFoldDB" id="A0A811QCZ4"/>
<proteinExistence type="predicted"/>
<protein>
    <submittedName>
        <fullName evidence="2">Uncharacterized protein</fullName>
    </submittedName>
</protein>
<sequence length="138" mass="15737">MDTWADKGAKMDSDAGDDNWEKKSSTPEASNKNDPWAKSENTWDKRKGDGDAKQSNSWDGWNVVPAENSQGTTQWKETTDSGNKDWKADGWGAKSGNWSSQRNNPRRPPRRPVYTCDNGNDYPYIAFQYNRELSNVKR</sequence>
<name>A0A811QCZ4_9POAL</name>
<feature type="compositionally biased region" description="Basic and acidic residues" evidence="1">
    <location>
        <begin position="35"/>
        <end position="52"/>
    </location>
</feature>
<feature type="compositionally biased region" description="Basic and acidic residues" evidence="1">
    <location>
        <begin position="1"/>
        <end position="25"/>
    </location>
</feature>
<evidence type="ECO:0000313" key="2">
    <source>
        <dbReference type="EMBL" id="CAD6255120.1"/>
    </source>
</evidence>
<dbReference type="EMBL" id="CAJGYO010000009">
    <property type="protein sequence ID" value="CAD6255120.1"/>
    <property type="molecule type" value="Genomic_DNA"/>
</dbReference>
<keyword evidence="3" id="KW-1185">Reference proteome</keyword>
<organism evidence="2 3">
    <name type="scientific">Miscanthus lutarioriparius</name>
    <dbReference type="NCBI Taxonomy" id="422564"/>
    <lineage>
        <taxon>Eukaryota</taxon>
        <taxon>Viridiplantae</taxon>
        <taxon>Streptophyta</taxon>
        <taxon>Embryophyta</taxon>
        <taxon>Tracheophyta</taxon>
        <taxon>Spermatophyta</taxon>
        <taxon>Magnoliopsida</taxon>
        <taxon>Liliopsida</taxon>
        <taxon>Poales</taxon>
        <taxon>Poaceae</taxon>
        <taxon>PACMAD clade</taxon>
        <taxon>Panicoideae</taxon>
        <taxon>Andropogonodae</taxon>
        <taxon>Andropogoneae</taxon>
        <taxon>Saccharinae</taxon>
        <taxon>Miscanthus</taxon>
    </lineage>
</organism>
<feature type="compositionally biased region" description="Polar residues" evidence="1">
    <location>
        <begin position="67"/>
        <end position="76"/>
    </location>
</feature>
<accession>A0A811QCZ4</accession>
<evidence type="ECO:0000256" key="1">
    <source>
        <dbReference type="SAM" id="MobiDB-lite"/>
    </source>
</evidence>
<comment type="caution">
    <text evidence="2">The sequence shown here is derived from an EMBL/GenBank/DDBJ whole genome shotgun (WGS) entry which is preliminary data.</text>
</comment>
<feature type="region of interest" description="Disordered" evidence="1">
    <location>
        <begin position="1"/>
        <end position="116"/>
    </location>
</feature>
<gene>
    <name evidence="2" type="ORF">NCGR_LOCUS38716</name>
</gene>
<dbReference type="Proteomes" id="UP000604825">
    <property type="component" value="Unassembled WGS sequence"/>
</dbReference>
<evidence type="ECO:0000313" key="3">
    <source>
        <dbReference type="Proteomes" id="UP000604825"/>
    </source>
</evidence>
<reference evidence="2" key="1">
    <citation type="submission" date="2020-10" db="EMBL/GenBank/DDBJ databases">
        <authorList>
            <person name="Han B."/>
            <person name="Lu T."/>
            <person name="Zhao Q."/>
            <person name="Huang X."/>
            <person name="Zhao Y."/>
        </authorList>
    </citation>
    <scope>NUCLEOTIDE SEQUENCE</scope>
</reference>
<feature type="compositionally biased region" description="Basic and acidic residues" evidence="1">
    <location>
        <begin position="77"/>
        <end position="88"/>
    </location>
</feature>